<dbReference type="EMBL" id="CCKQ01018197">
    <property type="protein sequence ID" value="CDW90134.1"/>
    <property type="molecule type" value="Genomic_DNA"/>
</dbReference>
<dbReference type="Proteomes" id="UP000039865">
    <property type="component" value="Unassembled WGS sequence"/>
</dbReference>
<dbReference type="CDD" id="cd11301">
    <property type="entry name" value="Fut1_Fut2_like"/>
    <property type="match status" value="1"/>
</dbReference>
<keyword evidence="2 3" id="KW-0808">Transferase</keyword>
<dbReference type="Pfam" id="PF01531">
    <property type="entry name" value="Glyco_transf_11"/>
    <property type="match status" value="2"/>
</dbReference>
<dbReference type="InParanoid" id="A0A078B6X3"/>
<evidence type="ECO:0000313" key="4">
    <source>
        <dbReference type="Proteomes" id="UP000039865"/>
    </source>
</evidence>
<name>A0A078B6X3_STYLE</name>
<dbReference type="InterPro" id="IPR002516">
    <property type="entry name" value="Glyco_trans_11"/>
</dbReference>
<dbReference type="GO" id="GO:0016020">
    <property type="term" value="C:membrane"/>
    <property type="evidence" value="ECO:0007669"/>
    <property type="project" value="InterPro"/>
</dbReference>
<dbReference type="GO" id="GO:0005975">
    <property type="term" value="P:carbohydrate metabolic process"/>
    <property type="evidence" value="ECO:0007669"/>
    <property type="project" value="InterPro"/>
</dbReference>
<evidence type="ECO:0000256" key="1">
    <source>
        <dbReference type="ARBA" id="ARBA00022676"/>
    </source>
</evidence>
<dbReference type="OrthoDB" id="3226at2759"/>
<sequence>MNQEIHIIIEQDEQKNDSFILNQFDLKHDQLNFTSFVEVYSELENYNLQTVENSNEVAQFSSQCLQEIRSMFGSDQTIQKSLNYIRLSKRITKNKIENLVPIAIILTFSKSNSDNDIKRSKFNDPVPINYYVKAMEFISKNISTSNGKLMPMFYVFSENFEIAKNIFNNMANVYIIKSQNLSEVQQLQLMIKCQHFILSNNSLDWWAAFLSKNPGKIVIQPWYFPIKVHGQEQITTISQIFKTLNTQESWYSLNQFSINESPMIIKDQQNKEREQQPYQIYESQKVKEQINLDSFEVQIDQKSAIKTLIRQQHDKNIILKKTNLNEKQNQTNNGILVLSRFKKDGIGNQLFSYTAGFVLAQKLGYDFYLVDEVLDLKRERNFNEDSRDFMLNQFDLVYSKIISEKQAKQILSQGYETIGAKNYKDFFNNQTLPHSKNINLIGYFLNTQYFKNNPEQVKAMIRSDANLNKSNEYRIWKQQILKTMGVAVHFRIGDLANYYDNENRVISLTYQIRAMHFVADKIKEYSQEPPVFYIFSDDYNLVSKVFKNTENVVIVSNGTLKSVEELFLMMSCKHFILPTTSFSWWPAFASDYKHKIVVASEFDWPHQYDFENFQKPQSYPKMRDKTNFEMDRQSGWYVINQFVISFKPPSQIK</sequence>
<gene>
    <name evidence="3" type="primary">Contig7272.g7776</name>
    <name evidence="3" type="ORF">STYLEM_19275</name>
</gene>
<evidence type="ECO:0000313" key="3">
    <source>
        <dbReference type="EMBL" id="CDW90134.1"/>
    </source>
</evidence>
<keyword evidence="1" id="KW-0328">Glycosyltransferase</keyword>
<organism evidence="3 4">
    <name type="scientific">Stylonychia lemnae</name>
    <name type="common">Ciliate</name>
    <dbReference type="NCBI Taxonomy" id="5949"/>
    <lineage>
        <taxon>Eukaryota</taxon>
        <taxon>Sar</taxon>
        <taxon>Alveolata</taxon>
        <taxon>Ciliophora</taxon>
        <taxon>Intramacronucleata</taxon>
        <taxon>Spirotrichea</taxon>
        <taxon>Stichotrichia</taxon>
        <taxon>Sporadotrichida</taxon>
        <taxon>Oxytrichidae</taxon>
        <taxon>Stylonychinae</taxon>
        <taxon>Stylonychia</taxon>
    </lineage>
</organism>
<dbReference type="PANTHER" id="PTHR11927">
    <property type="entry name" value="GALACTOSIDE 2-L-FUCOSYLTRANSFERASE"/>
    <property type="match status" value="1"/>
</dbReference>
<dbReference type="GO" id="GO:0008107">
    <property type="term" value="F:galactoside 2-alpha-L-fucosyltransferase activity"/>
    <property type="evidence" value="ECO:0007669"/>
    <property type="project" value="InterPro"/>
</dbReference>
<keyword evidence="4" id="KW-1185">Reference proteome</keyword>
<reference evidence="3 4" key="1">
    <citation type="submission" date="2014-06" db="EMBL/GenBank/DDBJ databases">
        <authorList>
            <person name="Swart Estienne"/>
        </authorList>
    </citation>
    <scope>NUCLEOTIDE SEQUENCE [LARGE SCALE GENOMIC DNA]</scope>
    <source>
        <strain evidence="3 4">130c</strain>
    </source>
</reference>
<protein>
    <submittedName>
        <fullName evidence="3">Glycosyl transferase family 11</fullName>
    </submittedName>
</protein>
<proteinExistence type="predicted"/>
<dbReference type="PANTHER" id="PTHR11927:SF9">
    <property type="entry name" value="L-FUCOSYLTRANSFERASE"/>
    <property type="match status" value="1"/>
</dbReference>
<evidence type="ECO:0000256" key="2">
    <source>
        <dbReference type="ARBA" id="ARBA00022679"/>
    </source>
</evidence>
<accession>A0A078B6X3</accession>
<dbReference type="AlphaFoldDB" id="A0A078B6X3"/>